<dbReference type="RefSeq" id="WP_354024858.1">
    <property type="nucleotide sequence ID" value="NZ_JBEPSJ010000002.1"/>
</dbReference>
<keyword evidence="1" id="KW-0812">Transmembrane</keyword>
<evidence type="ECO:0008006" key="5">
    <source>
        <dbReference type="Google" id="ProtNLM"/>
    </source>
</evidence>
<feature type="signal peptide" evidence="2">
    <location>
        <begin position="1"/>
        <end position="40"/>
    </location>
</feature>
<keyword evidence="2" id="KW-0732">Signal</keyword>
<comment type="caution">
    <text evidence="3">The sequence shown here is derived from an EMBL/GenBank/DDBJ whole genome shotgun (WGS) entry which is preliminary data.</text>
</comment>
<dbReference type="Proteomes" id="UP001549257">
    <property type="component" value="Unassembled WGS sequence"/>
</dbReference>
<proteinExistence type="predicted"/>
<reference evidence="3 4" key="1">
    <citation type="submission" date="2024-06" db="EMBL/GenBank/DDBJ databases">
        <title>Sorghum-associated microbial communities from plants grown in Nebraska, USA.</title>
        <authorList>
            <person name="Schachtman D."/>
        </authorList>
    </citation>
    <scope>NUCLEOTIDE SEQUENCE [LARGE SCALE GENOMIC DNA]</scope>
    <source>
        <strain evidence="3 4">2857</strain>
    </source>
</reference>
<evidence type="ECO:0000313" key="4">
    <source>
        <dbReference type="Proteomes" id="UP001549257"/>
    </source>
</evidence>
<organism evidence="3 4">
    <name type="scientific">Conyzicola nivalis</name>
    <dbReference type="NCBI Taxonomy" id="1477021"/>
    <lineage>
        <taxon>Bacteria</taxon>
        <taxon>Bacillati</taxon>
        <taxon>Actinomycetota</taxon>
        <taxon>Actinomycetes</taxon>
        <taxon>Micrococcales</taxon>
        <taxon>Microbacteriaceae</taxon>
        <taxon>Conyzicola</taxon>
    </lineage>
</organism>
<evidence type="ECO:0000256" key="2">
    <source>
        <dbReference type="SAM" id="SignalP"/>
    </source>
</evidence>
<evidence type="ECO:0000256" key="1">
    <source>
        <dbReference type="SAM" id="Phobius"/>
    </source>
</evidence>
<feature type="chain" id="PRO_5045453944" description="Gram-positive cocci surface proteins LPxTG domain-containing protein" evidence="2">
    <location>
        <begin position="41"/>
        <end position="424"/>
    </location>
</feature>
<name>A0ABV2QNR1_9MICO</name>
<feature type="transmembrane region" description="Helical" evidence="1">
    <location>
        <begin position="395"/>
        <end position="418"/>
    </location>
</feature>
<dbReference type="EMBL" id="JBEPSJ010000002">
    <property type="protein sequence ID" value="MET4582680.1"/>
    <property type="molecule type" value="Genomic_DNA"/>
</dbReference>
<keyword evidence="1" id="KW-0472">Membrane</keyword>
<gene>
    <name evidence="3" type="ORF">ABIE21_002190</name>
</gene>
<protein>
    <recommendedName>
        <fullName evidence="5">Gram-positive cocci surface proteins LPxTG domain-containing protein</fullName>
    </recommendedName>
</protein>
<accession>A0ABV2QNR1</accession>
<keyword evidence="1" id="KW-1133">Transmembrane helix</keyword>
<evidence type="ECO:0000313" key="3">
    <source>
        <dbReference type="EMBL" id="MET4582680.1"/>
    </source>
</evidence>
<keyword evidence="4" id="KW-1185">Reference proteome</keyword>
<sequence length="424" mass="43457">MNIRPLDRTANRWMSRRASAVALAAAVVIAPVFAAAPAFAAVVDPVFPITSVTFPDTELVYGEDSQSYFNGDPALKQVDDYQICTFDYINGEPHKFNQTQPSYSAVAPLQNWGFLNSNGYAVGDVYTVAYAEPVENETGDLVCVAPALSTPGLVQASLTLVPTPAAPELPASAAPITVKQGVAVDQIVAITFGAGWDFSAKGGWIAAGPQSSAGLENGEIYPLDGLQYESIGENTPGVTPTLRVYGTPKYSGVVESGFQVGDNTSVGFGSIVFNIAPASGINSPIQIQAAAGQPVAGAKVTIIVAGLKEGAAWDVTVRSTPIIVGSGTIAFGGQLAQQVTIPAGLAAGSHSITVTSTRADGTPFTSVLYFTVSATGTLLSVSATAPQLAATGTDLMVPSLIAGGLLVAGLGLAGVSVYRRRNSN</sequence>